<feature type="transmembrane region" description="Helical" evidence="6">
    <location>
        <begin position="36"/>
        <end position="60"/>
    </location>
</feature>
<keyword evidence="2" id="KW-1003">Cell membrane</keyword>
<dbReference type="Gene3D" id="1.20.1740.10">
    <property type="entry name" value="Amino acid/polyamine transporter I"/>
    <property type="match status" value="1"/>
</dbReference>
<feature type="transmembrane region" description="Helical" evidence="6">
    <location>
        <begin position="9"/>
        <end position="30"/>
    </location>
</feature>
<dbReference type="AlphaFoldDB" id="A0A0R2IK76"/>
<name>A0A0R2IK76_9LACO</name>
<keyword evidence="3 6" id="KW-0812">Transmembrane</keyword>
<feature type="transmembrane region" description="Helical" evidence="6">
    <location>
        <begin position="269"/>
        <end position="293"/>
    </location>
</feature>
<dbReference type="Proteomes" id="UP000051568">
    <property type="component" value="Unassembled WGS sequence"/>
</dbReference>
<dbReference type="InterPro" id="IPR050367">
    <property type="entry name" value="APC_superfamily"/>
</dbReference>
<accession>A0A0R2IK76</accession>
<feature type="transmembrane region" description="Helical" evidence="6">
    <location>
        <begin position="352"/>
        <end position="368"/>
    </location>
</feature>
<dbReference type="EMBL" id="JQBR01000009">
    <property type="protein sequence ID" value="KRN65426.1"/>
    <property type="molecule type" value="Genomic_DNA"/>
</dbReference>
<dbReference type="GO" id="GO:0022857">
    <property type="term" value="F:transmembrane transporter activity"/>
    <property type="evidence" value="ECO:0007669"/>
    <property type="project" value="InterPro"/>
</dbReference>
<dbReference type="PIRSF" id="PIRSF006060">
    <property type="entry name" value="AA_transporter"/>
    <property type="match status" value="1"/>
</dbReference>
<evidence type="ECO:0000313" key="8">
    <source>
        <dbReference type="Proteomes" id="UP000051568"/>
    </source>
</evidence>
<dbReference type="STRING" id="319652.IV80_GL001932"/>
<keyword evidence="5 6" id="KW-0472">Membrane</keyword>
<keyword evidence="8" id="KW-1185">Reference proteome</keyword>
<evidence type="ECO:0000256" key="4">
    <source>
        <dbReference type="ARBA" id="ARBA00022989"/>
    </source>
</evidence>
<evidence type="ECO:0000256" key="5">
    <source>
        <dbReference type="ARBA" id="ARBA00023136"/>
    </source>
</evidence>
<organism evidence="7 8">
    <name type="scientific">Pediococcus cellicola</name>
    <dbReference type="NCBI Taxonomy" id="319652"/>
    <lineage>
        <taxon>Bacteria</taxon>
        <taxon>Bacillati</taxon>
        <taxon>Bacillota</taxon>
        <taxon>Bacilli</taxon>
        <taxon>Lactobacillales</taxon>
        <taxon>Lactobacillaceae</taxon>
        <taxon>Pediococcus</taxon>
    </lineage>
</organism>
<gene>
    <name evidence="7" type="ORF">IV80_GL001932</name>
</gene>
<proteinExistence type="predicted"/>
<sequence>METEKQKMGFWSIVLLGINGIIGSGIFLLPNQAMKLIGTASIGVFIFDALLVASITVCFAECASLFKVNGGPYIYAKAAFGEFIGYEVGFVTWAIRIIAEATMAVAFATALSGIIPAWNTTFSKNLIVTIVIIGLALMNISGVTISKIVNNIVTIAKLFPLVLFVLIGFFAINGSHFQPLFPGGNYQSGSFAAAAVLLFYAFTGFEGLVVAAGDMRKPEKNLPRAILLVISLVTLFYVLLQVVSIGILGQNLGASTAPIQEAFGKIAGSFGTSLVAAGTIISIGGICVASSFITPRSGVAMAENGIMPAVIGKRNGKNAPYVAIIISATISLLIAWSGTFETLAQISVVSRFAQYIPTCLAVIVFRYTRKEQTRTFKIPGGWIIPVVAILVSGWLLIQVNVSQLLFGFGALLIAVPFYLGLRKNKASSKK</sequence>
<keyword evidence="4 6" id="KW-1133">Transmembrane helix</keyword>
<reference evidence="7 8" key="1">
    <citation type="journal article" date="2015" name="Genome Announc.">
        <title>Expanding the biotechnology potential of lactobacilli through comparative genomics of 213 strains and associated genera.</title>
        <authorList>
            <person name="Sun Z."/>
            <person name="Harris H.M."/>
            <person name="McCann A."/>
            <person name="Guo C."/>
            <person name="Argimon S."/>
            <person name="Zhang W."/>
            <person name="Yang X."/>
            <person name="Jeffery I.B."/>
            <person name="Cooney J.C."/>
            <person name="Kagawa T.F."/>
            <person name="Liu W."/>
            <person name="Song Y."/>
            <person name="Salvetti E."/>
            <person name="Wrobel A."/>
            <person name="Rasinkangas P."/>
            <person name="Parkhill J."/>
            <person name="Rea M.C."/>
            <person name="O'Sullivan O."/>
            <person name="Ritari J."/>
            <person name="Douillard F.P."/>
            <person name="Paul Ross R."/>
            <person name="Yang R."/>
            <person name="Briner A.E."/>
            <person name="Felis G.E."/>
            <person name="de Vos W.M."/>
            <person name="Barrangou R."/>
            <person name="Klaenhammer T.R."/>
            <person name="Caufield P.W."/>
            <person name="Cui Y."/>
            <person name="Zhang H."/>
            <person name="O'Toole P.W."/>
        </authorList>
    </citation>
    <scope>NUCLEOTIDE SEQUENCE [LARGE SCALE GENOMIC DNA]</scope>
    <source>
        <strain evidence="7 8">DSM 17757</strain>
    </source>
</reference>
<dbReference type="PANTHER" id="PTHR42770">
    <property type="entry name" value="AMINO ACID TRANSPORTER-RELATED"/>
    <property type="match status" value="1"/>
</dbReference>
<dbReference type="Pfam" id="PF13520">
    <property type="entry name" value="AA_permease_2"/>
    <property type="match status" value="1"/>
</dbReference>
<dbReference type="PANTHER" id="PTHR42770:SF18">
    <property type="entry name" value="ARGININE_AGMATINE ANTIPORTER"/>
    <property type="match status" value="1"/>
</dbReference>
<feature type="transmembrane region" description="Helical" evidence="6">
    <location>
        <begin position="125"/>
        <end position="145"/>
    </location>
</feature>
<feature type="transmembrane region" description="Helical" evidence="6">
    <location>
        <begin position="403"/>
        <end position="421"/>
    </location>
</feature>
<evidence type="ECO:0000256" key="2">
    <source>
        <dbReference type="ARBA" id="ARBA00022475"/>
    </source>
</evidence>
<dbReference type="PATRIC" id="fig|319652.3.peg.1967"/>
<evidence type="ECO:0000256" key="6">
    <source>
        <dbReference type="SAM" id="Phobius"/>
    </source>
</evidence>
<feature type="transmembrane region" description="Helical" evidence="6">
    <location>
        <begin position="321"/>
        <end position="340"/>
    </location>
</feature>
<dbReference type="GO" id="GO:0005886">
    <property type="term" value="C:plasma membrane"/>
    <property type="evidence" value="ECO:0007669"/>
    <property type="project" value="UniProtKB-SubCell"/>
</dbReference>
<feature type="transmembrane region" description="Helical" evidence="6">
    <location>
        <begin position="380"/>
        <end position="397"/>
    </location>
</feature>
<feature type="transmembrane region" description="Helical" evidence="6">
    <location>
        <begin position="97"/>
        <end position="119"/>
    </location>
</feature>
<evidence type="ECO:0000256" key="1">
    <source>
        <dbReference type="ARBA" id="ARBA00004651"/>
    </source>
</evidence>
<protein>
    <submittedName>
        <fullName evidence="7">Amino acid permease</fullName>
    </submittedName>
</protein>
<comment type="subcellular location">
    <subcellularLocation>
        <location evidence="1">Cell membrane</location>
        <topology evidence="1">Multi-pass membrane protein</topology>
    </subcellularLocation>
</comment>
<feature type="transmembrane region" description="Helical" evidence="6">
    <location>
        <begin position="225"/>
        <end position="249"/>
    </location>
</feature>
<comment type="caution">
    <text evidence="7">The sequence shown here is derived from an EMBL/GenBank/DDBJ whole genome shotgun (WGS) entry which is preliminary data.</text>
</comment>
<feature type="transmembrane region" description="Helical" evidence="6">
    <location>
        <begin position="152"/>
        <end position="172"/>
    </location>
</feature>
<evidence type="ECO:0000256" key="3">
    <source>
        <dbReference type="ARBA" id="ARBA00022692"/>
    </source>
</evidence>
<evidence type="ECO:0000313" key="7">
    <source>
        <dbReference type="EMBL" id="KRN65426.1"/>
    </source>
</evidence>
<dbReference type="InterPro" id="IPR002293">
    <property type="entry name" value="AA/rel_permease1"/>
</dbReference>
<feature type="transmembrane region" description="Helical" evidence="6">
    <location>
        <begin position="192"/>
        <end position="213"/>
    </location>
</feature>